<feature type="region of interest" description="Disordered" evidence="1">
    <location>
        <begin position="1616"/>
        <end position="1653"/>
    </location>
</feature>
<dbReference type="Pfam" id="PF14191">
    <property type="entry name" value="YodL"/>
    <property type="match status" value="1"/>
</dbReference>
<feature type="region of interest" description="Disordered" evidence="1">
    <location>
        <begin position="870"/>
        <end position="891"/>
    </location>
</feature>
<dbReference type="InterPro" id="IPR041045">
    <property type="entry name" value="LPD25"/>
</dbReference>
<dbReference type="GO" id="GO:0003697">
    <property type="term" value="F:single-stranded DNA binding"/>
    <property type="evidence" value="ECO:0007669"/>
    <property type="project" value="InterPro"/>
</dbReference>
<keyword evidence="8" id="KW-1185">Reference proteome</keyword>
<dbReference type="Pfam" id="PF08401">
    <property type="entry name" value="ArdcN"/>
    <property type="match status" value="1"/>
</dbReference>
<proteinExistence type="predicted"/>
<feature type="domain" description="N-terminal" evidence="3">
    <location>
        <begin position="243"/>
        <end position="366"/>
    </location>
</feature>
<feature type="region of interest" description="Disordered" evidence="1">
    <location>
        <begin position="206"/>
        <end position="232"/>
    </location>
</feature>
<feature type="domain" description="YodL-like" evidence="4">
    <location>
        <begin position="1144"/>
        <end position="1243"/>
    </location>
</feature>
<dbReference type="Proteomes" id="UP000448177">
    <property type="component" value="Unassembled WGS sequence"/>
</dbReference>
<feature type="region of interest" description="Disordered" evidence="1">
    <location>
        <begin position="1119"/>
        <end position="1142"/>
    </location>
</feature>
<evidence type="ECO:0000313" key="7">
    <source>
        <dbReference type="EMBL" id="MTR75834.1"/>
    </source>
</evidence>
<dbReference type="InterPro" id="IPR025465">
    <property type="entry name" value="DUF4316"/>
</dbReference>
<feature type="compositionally biased region" description="Basic and acidic residues" evidence="1">
    <location>
        <begin position="1642"/>
        <end position="1653"/>
    </location>
</feature>
<reference evidence="7 8" key="1">
    <citation type="journal article" date="2019" name="Nat. Med.">
        <title>A library of human gut bacterial isolates paired with longitudinal multiomics data enables mechanistic microbiome research.</title>
        <authorList>
            <person name="Poyet M."/>
            <person name="Groussin M."/>
            <person name="Gibbons S.M."/>
            <person name="Avila-Pacheco J."/>
            <person name="Jiang X."/>
            <person name="Kearney S.M."/>
            <person name="Perrotta A.R."/>
            <person name="Berdy B."/>
            <person name="Zhao S."/>
            <person name="Lieberman T.D."/>
            <person name="Swanson P.K."/>
            <person name="Smith M."/>
            <person name="Roesemann S."/>
            <person name="Alexander J.E."/>
            <person name="Rich S.A."/>
            <person name="Livny J."/>
            <person name="Vlamakis H."/>
            <person name="Clish C."/>
            <person name="Bullock K."/>
            <person name="Deik A."/>
            <person name="Scott J."/>
            <person name="Pierce K.A."/>
            <person name="Xavier R.J."/>
            <person name="Alm E.J."/>
        </authorList>
    </citation>
    <scope>NUCLEOTIDE SEQUENCE [LARGE SCALE GENOMIC DNA]</scope>
    <source>
        <strain evidence="7 8">BIOML-A1</strain>
    </source>
</reference>
<protein>
    <submittedName>
        <fullName evidence="7">DUF4316 domain-containing protein</fullName>
    </submittedName>
</protein>
<dbReference type="InterPro" id="IPR013610">
    <property type="entry name" value="ArdC_N"/>
</dbReference>
<dbReference type="RefSeq" id="WP_173021092.1">
    <property type="nucleotide sequence ID" value="NZ_WNAF01000001.1"/>
</dbReference>
<evidence type="ECO:0000259" key="3">
    <source>
        <dbReference type="Pfam" id="PF08401"/>
    </source>
</evidence>
<feature type="domain" description="DUF4316" evidence="5">
    <location>
        <begin position="1245"/>
        <end position="1287"/>
    </location>
</feature>
<dbReference type="InterPro" id="IPR009899">
    <property type="entry name" value="ArdA"/>
</dbReference>
<comment type="caution">
    <text evidence="7">The sequence shown here is derived from an EMBL/GenBank/DDBJ whole genome shotgun (WGS) entry which is preliminary data.</text>
</comment>
<name>A0A844KBI8_9FIRM</name>
<evidence type="ECO:0000259" key="6">
    <source>
        <dbReference type="Pfam" id="PF18840"/>
    </source>
</evidence>
<organism evidence="7 8">
    <name type="scientific">Mediterraneibacter faecis</name>
    <dbReference type="NCBI Taxonomy" id="592978"/>
    <lineage>
        <taxon>Bacteria</taxon>
        <taxon>Bacillati</taxon>
        <taxon>Bacillota</taxon>
        <taxon>Clostridia</taxon>
        <taxon>Lachnospirales</taxon>
        <taxon>Lachnospiraceae</taxon>
        <taxon>Mediterraneibacter</taxon>
    </lineage>
</organism>
<dbReference type="Pfam" id="PF07275">
    <property type="entry name" value="ArdA"/>
    <property type="match status" value="1"/>
</dbReference>
<dbReference type="Pfam" id="PF18840">
    <property type="entry name" value="LPD25"/>
    <property type="match status" value="1"/>
</dbReference>
<dbReference type="InterPro" id="IPR025923">
    <property type="entry name" value="YodL-like_dom"/>
</dbReference>
<dbReference type="Pfam" id="PF06114">
    <property type="entry name" value="Peptidase_M78"/>
    <property type="match status" value="1"/>
</dbReference>
<dbReference type="EMBL" id="WNAF01000001">
    <property type="protein sequence ID" value="MTR75834.1"/>
    <property type="molecule type" value="Genomic_DNA"/>
</dbReference>
<evidence type="ECO:0000259" key="2">
    <source>
        <dbReference type="Pfam" id="PF06114"/>
    </source>
</evidence>
<accession>A0A844KBI8</accession>
<feature type="compositionally biased region" description="Low complexity" evidence="1">
    <location>
        <begin position="1128"/>
        <end position="1141"/>
    </location>
</feature>
<dbReference type="Pfam" id="PF14195">
    <property type="entry name" value="DUF4316"/>
    <property type="match status" value="1"/>
</dbReference>
<gene>
    <name evidence="7" type="ORF">GMD21_03905</name>
</gene>
<evidence type="ECO:0000256" key="1">
    <source>
        <dbReference type="SAM" id="MobiDB-lite"/>
    </source>
</evidence>
<feature type="compositionally biased region" description="Low complexity" evidence="1">
    <location>
        <begin position="879"/>
        <end position="891"/>
    </location>
</feature>
<feature type="domain" description="Large polyvalent protein associated" evidence="6">
    <location>
        <begin position="651"/>
        <end position="739"/>
    </location>
</feature>
<sequence>MNEVFSIQVHNRQLFEQGKQGVWLDLPTTAEKLQAALRDVGITTDNPQDFFINGYSCPEDRHLAIPYDMVLAADVDELNFLAARLGQLDAAGIAELNAAMQNPRGGFESIGQIIDYADNVDYFVHLPDIHSAAALGDYYLNRSGMVDMPQEWKAGIDTAQFGRHIAQQEQGAFTEYGYIVKSGDEWHRVHEGQPVPEEYRVMSYPQPEADREEPQAQQPEASESPDKVPPPVIPIMLDGMNSKERMKVITDRLETGVQELFESDRYMAYLAAMSKMHDYSLNNTLLIAMQGGSIVAGYNKWQDEFDRHVKRGEKGIKILAPAPFKVKQQMEKIDPATQQPVIGADGKPVTEEQEVTIPAFKVVTVFDISQTDGKDFPMPYISELTGNVEQYQDFFAALEQSSPYPISMEPITDGAKGRCYYNEQRIAINEGMSELQTLKTAIHEIAHAKLHAIDREAPAEEQAARPDRSTREVQAESVAYTVCQYYGLDTSDYSFGYVADWSSGKELSELKASLETIRATASELITEIDGHFAQLQQQREAQQEQQPVMADAAPEVEKPFAPETVYHVLPYPERGDDANRFMLRSYIMQESGMAKLDEMLYVGTAERCKELMGRLLAGELTREQVKELYTQEQAAATPAQAEEEPAPALDPAAEPLVTVIWSESPHLKDGQQMPLHEADALFARLDAEYPADAGYDKTQFRIDCIFHGEPDSYEGRQDFGDRDGSLLEHIQSYHEFYAQDEQWKNFVLSTGGPEAWEQDKAQRDMMLGEFIPYMKLHCNLSQMEQTAQGRLQSGETLTPEEIAYCNALLSYVQECRPMLNQGQYQLPEPPKLSDFDQTLQDYKAQIQAEIAQEAAAAGMTVEEYAAAGYEAPQQDTHSTAEPQAQTATTAESLTDLQKKAIEIAEGYKKLPLQDKIGVIAQAFGCTTGKIETSPCSGKWRGTSDISIKFDNGTSLFIGNHVTPKAKTAKVQHEYVDSALVRFNPEIISATKEAAIAALIKREAIDNAVAAQKGLKPYTVLNVEFNDGAEDTHNGYMGWYYVTLAVDGKICTHMETGLNYDIAGGKVSEIPTKENYYTAGALKETDVDYVFNNVGFSSTSELYSLPISNEVLERAEKTLAERTQAQPSAETPTPEQAEPPQQDAFTIYQIPSGPEMRDYRYRGYEELQAAGLAVDKSHYEPVYTAPMGDLKTLDDIYRKFNTDQPADYKGRSVSIADVIVLQQDGQQAAYYVDAGGDYREVPEFMRENPLRTAELSTEQNENMIDGVINNTPPEPQPEEPEQLSFEDLAAASGQTQEETPEAEPAKTAVRYYPINEGAARRAKEAISFSDYRPGSATAEYRHYVDQAVEIAERQKKRVEPEYHEKIDQLLDTYARKLAENMNKGYEITARVPSVLIAGPSNYPVRAKEKQNAASDRNMEEFQYIQGLLDKIRSTGMGGISADDPQAVSKLEKKLEKLEASQELMKAVNAYYRKHGTLDGCPHLTERGIENLKADMASGWHYEKKPFQSWQLSNNNAEIRRLKGRIEELTRHKEAAYVGWEFDGGTVEINREANRLQIFFEGKPDAAVRDELKSNGFRWSPKAEAWQRQLNDTTIRVADRIKCIQPLSGEKPSALQIAARREKEKPSIRAQLNAAKTEQAKQPPAREKSKGLEVE</sequence>
<feature type="domain" description="IrrE N-terminal-like" evidence="2">
    <location>
        <begin position="416"/>
        <end position="482"/>
    </location>
</feature>
<dbReference type="InterPro" id="IPR010359">
    <property type="entry name" value="IrrE_HExxH"/>
</dbReference>
<evidence type="ECO:0000313" key="8">
    <source>
        <dbReference type="Proteomes" id="UP000448177"/>
    </source>
</evidence>
<evidence type="ECO:0000259" key="5">
    <source>
        <dbReference type="Pfam" id="PF14195"/>
    </source>
</evidence>
<evidence type="ECO:0000259" key="4">
    <source>
        <dbReference type="Pfam" id="PF14191"/>
    </source>
</evidence>